<evidence type="ECO:0000256" key="4">
    <source>
        <dbReference type="ARBA" id="ARBA00022723"/>
    </source>
</evidence>
<evidence type="ECO:0000256" key="5">
    <source>
        <dbReference type="ARBA" id="ARBA00022729"/>
    </source>
</evidence>
<feature type="binding site" evidence="13">
    <location>
        <position position="299"/>
    </location>
    <ligand>
        <name>Ca(2+)</name>
        <dbReference type="ChEBI" id="CHEBI:29108"/>
        <label>1</label>
    </ligand>
</feature>
<keyword evidence="11" id="KW-0325">Glycoprotein</keyword>
<evidence type="ECO:0000256" key="3">
    <source>
        <dbReference type="ARBA" id="ARBA00022670"/>
    </source>
</evidence>
<evidence type="ECO:0000256" key="12">
    <source>
        <dbReference type="PIRSR" id="PIRSR613273-1"/>
    </source>
</evidence>
<accession>M7BRB8</accession>
<keyword evidence="20" id="KW-0401">Integrin</keyword>
<evidence type="ECO:0000256" key="10">
    <source>
        <dbReference type="ARBA" id="ARBA00023157"/>
    </source>
</evidence>
<dbReference type="CDD" id="cd04273">
    <property type="entry name" value="ZnMc_ADAMTS_like"/>
    <property type="match status" value="1"/>
</dbReference>
<dbReference type="SUPFAM" id="SSF49854">
    <property type="entry name" value="Spermadhesin, CUB domain"/>
    <property type="match status" value="1"/>
</dbReference>
<feature type="disulfide bond" evidence="14">
    <location>
        <begin position="517"/>
        <end position="554"/>
    </location>
</feature>
<dbReference type="Pfam" id="PF17771">
    <property type="entry name" value="ADAMTS_CR_2"/>
    <property type="match status" value="1"/>
</dbReference>
<feature type="binding site" evidence="13 15">
    <location>
        <position position="350"/>
    </location>
    <ligand>
        <name>Zn(2+)</name>
        <dbReference type="ChEBI" id="CHEBI:29105"/>
        <note>catalytic</note>
    </ligand>
</feature>
<keyword evidence="3" id="KW-0645">Protease</keyword>
<feature type="binding site" evidence="13">
    <location>
        <position position="292"/>
    </location>
    <ligand>
        <name>Ca(2+)</name>
        <dbReference type="ChEBI" id="CHEBI:29108"/>
        <label>1</label>
    </ligand>
</feature>
<keyword evidence="2" id="KW-0964">Secreted</keyword>
<feature type="disulfide bond" evidence="14">
    <location>
        <begin position="367"/>
        <end position="390"/>
    </location>
</feature>
<evidence type="ECO:0000256" key="13">
    <source>
        <dbReference type="PIRSR" id="PIRSR613273-2"/>
    </source>
</evidence>
<reference evidence="21" key="1">
    <citation type="journal article" date="2013" name="Nat. Genet.">
        <title>The draft genomes of soft-shell turtle and green sea turtle yield insights into the development and evolution of the turtle-specific body plan.</title>
        <authorList>
            <person name="Wang Z."/>
            <person name="Pascual-Anaya J."/>
            <person name="Zadissa A."/>
            <person name="Li W."/>
            <person name="Niimura Y."/>
            <person name="Huang Z."/>
            <person name="Li C."/>
            <person name="White S."/>
            <person name="Xiong Z."/>
            <person name="Fang D."/>
            <person name="Wang B."/>
            <person name="Ming Y."/>
            <person name="Chen Y."/>
            <person name="Zheng Y."/>
            <person name="Kuraku S."/>
            <person name="Pignatelli M."/>
            <person name="Herrero J."/>
            <person name="Beal K."/>
            <person name="Nozawa M."/>
            <person name="Li Q."/>
            <person name="Wang J."/>
            <person name="Zhang H."/>
            <person name="Yu L."/>
            <person name="Shigenobu S."/>
            <person name="Wang J."/>
            <person name="Liu J."/>
            <person name="Flicek P."/>
            <person name="Searle S."/>
            <person name="Wang J."/>
            <person name="Kuratani S."/>
            <person name="Yin Y."/>
            <person name="Aken B."/>
            <person name="Zhang G."/>
            <person name="Irie N."/>
        </authorList>
    </citation>
    <scope>NUCLEOTIDE SEQUENCE [LARGE SCALE GENOMIC DNA]</scope>
</reference>
<feature type="compositionally biased region" description="Basic and acidic residues" evidence="16">
    <location>
        <begin position="1182"/>
        <end position="1193"/>
    </location>
</feature>
<dbReference type="EMBL" id="KB532021">
    <property type="protein sequence ID" value="EMP34643.1"/>
    <property type="molecule type" value="Genomic_DNA"/>
</dbReference>
<feature type="disulfide bond" evidence="14">
    <location>
        <begin position="521"/>
        <end position="559"/>
    </location>
</feature>
<feature type="disulfide bond" evidence="14">
    <location>
        <begin position="432"/>
        <end position="458"/>
    </location>
</feature>
<dbReference type="SUPFAM" id="SSF82895">
    <property type="entry name" value="TSP-1 type 1 repeat"/>
    <property type="match status" value="4"/>
</dbReference>
<dbReference type="PANTHER" id="PTHR13723">
    <property type="entry name" value="ADAMTS A DISINTEGRIN AND METALLOPROTEASE WITH THROMBOSPONDIN MOTIFS PROTEASE"/>
    <property type="match status" value="1"/>
</dbReference>
<dbReference type="InterPro" id="IPR035914">
    <property type="entry name" value="Sperma_CUB_dom_sf"/>
</dbReference>
<dbReference type="Gene3D" id="3.40.1620.60">
    <property type="match status" value="1"/>
</dbReference>
<protein>
    <submittedName>
        <fullName evidence="20">A disintegrin and metalloproteinase with thrombospondin motifs 13</fullName>
    </submittedName>
</protein>
<dbReference type="Gene3D" id="2.60.120.830">
    <property type="match status" value="1"/>
</dbReference>
<dbReference type="SMART" id="SM01077">
    <property type="entry name" value="Cg6151-P"/>
    <property type="match status" value="1"/>
</dbReference>
<dbReference type="InterPro" id="IPR010294">
    <property type="entry name" value="ADAMTS_spacer1"/>
</dbReference>
<feature type="binding site" evidence="13">
    <location>
        <position position="409"/>
    </location>
    <ligand>
        <name>Ca(2+)</name>
        <dbReference type="ChEBI" id="CHEBI:29108"/>
        <label>1</label>
    </ligand>
</feature>
<keyword evidence="17" id="KW-0812">Transmembrane</keyword>
<comment type="caution">
    <text evidence="15">Lacks conserved residue(s) required for the propagation of feature annotation.</text>
</comment>
<keyword evidence="9" id="KW-0482">Metalloprotease</keyword>
<keyword evidence="13" id="KW-0106">Calcium</keyword>
<feature type="disulfide bond" evidence="14">
    <location>
        <begin position="532"/>
        <end position="544"/>
    </location>
</feature>
<dbReference type="Pfam" id="PF05986">
    <property type="entry name" value="ADAMTS_spacer1"/>
    <property type="match status" value="1"/>
</dbReference>
<feature type="disulfide bond" evidence="14">
    <location>
        <begin position="453"/>
        <end position="487"/>
    </location>
</feature>
<dbReference type="Pfam" id="PF01421">
    <property type="entry name" value="Reprolysin"/>
    <property type="match status" value="1"/>
</dbReference>
<dbReference type="GO" id="GO:0007229">
    <property type="term" value="P:integrin-mediated signaling pathway"/>
    <property type="evidence" value="ECO:0007669"/>
    <property type="project" value="UniProtKB-KW"/>
</dbReference>
<dbReference type="InterPro" id="IPR041645">
    <property type="entry name" value="ADAMTS_CR_2"/>
</dbReference>
<keyword evidence="17" id="KW-0472">Membrane</keyword>
<dbReference type="GO" id="GO:0016020">
    <property type="term" value="C:membrane"/>
    <property type="evidence" value="ECO:0007669"/>
    <property type="project" value="InterPro"/>
</dbReference>
<feature type="binding site" evidence="13">
    <location>
        <position position="209"/>
    </location>
    <ligand>
        <name>Ca(2+)</name>
        <dbReference type="ChEBI" id="CHEBI:29108"/>
        <label>2</label>
    </ligand>
</feature>
<proteinExistence type="predicted"/>
<evidence type="ECO:0000256" key="8">
    <source>
        <dbReference type="ARBA" id="ARBA00022833"/>
    </source>
</evidence>
<evidence type="ECO:0000313" key="20">
    <source>
        <dbReference type="EMBL" id="EMP34643.1"/>
    </source>
</evidence>
<evidence type="ECO:0000256" key="7">
    <source>
        <dbReference type="ARBA" id="ARBA00022801"/>
    </source>
</evidence>
<dbReference type="PROSITE" id="PS50092">
    <property type="entry name" value="TSP1"/>
    <property type="match status" value="5"/>
</dbReference>
<feature type="active site" evidence="12 15">
    <location>
        <position position="351"/>
    </location>
</feature>
<dbReference type="InterPro" id="IPR019365">
    <property type="entry name" value="TVP18/Ca-channel_flower"/>
</dbReference>
<dbReference type="Gene3D" id="2.20.100.10">
    <property type="entry name" value="Thrombospondin type-1 (TSP1) repeat"/>
    <property type="match status" value="4"/>
</dbReference>
<evidence type="ECO:0000259" key="19">
    <source>
        <dbReference type="PROSITE" id="PS50215"/>
    </source>
</evidence>
<feature type="region of interest" description="Disordered" evidence="16">
    <location>
        <begin position="1179"/>
        <end position="1213"/>
    </location>
</feature>
<evidence type="ECO:0000256" key="18">
    <source>
        <dbReference type="SAM" id="SignalP"/>
    </source>
</evidence>
<feature type="binding site" evidence="13">
    <location>
        <position position="292"/>
    </location>
    <ligand>
        <name>Ca(2+)</name>
        <dbReference type="ChEBI" id="CHEBI:29108"/>
        <label>2</label>
    </ligand>
</feature>
<dbReference type="STRING" id="8469.M7BRB8"/>
<keyword evidence="7" id="KW-0378">Hydrolase</keyword>
<feature type="chain" id="PRO_5004080457" evidence="18">
    <location>
        <begin position="19"/>
        <end position="1557"/>
    </location>
</feature>
<evidence type="ECO:0000256" key="9">
    <source>
        <dbReference type="ARBA" id="ARBA00023049"/>
    </source>
</evidence>
<sequence length="1557" mass="171112">MTVNSIFLAFAMIPLAFCGPAAFQEKFLEALDPEDVFSYFGTNAVLDVPEFVIAQPACPCEEDQVEPKSCRGQRCSLRAWGELYTFEFLEEHIFLSSSFVSDRKLNSSVSLLKQFPGTCFASGQLLHPPGAECRVTYCEGQLQGAVIVNKEKIHIRPVRSKHLNVLEDPSLPTPHIIFRAAGRGTRTIGERKSPPRLWKRAEGSIMHLELLVVVGPDVYQFHTEDTERYILTNLNIGAELLRDASLGAQLRVHLMRMMVLTEPEVGMNITMNITSSLVSVCEWSKKVNPQNDSDPQHADLVLYVTRFDLELPDGNKQLRGVTQLGGACSSSWSCVITEDTGFDLGVTIAHEIGHSFGIHHDGEGNRCSGSGNIMGSEGSHNSVDLVWSECSREQFLAFLRTGQASCLNDLPDLEGSIPGWKPGLYYGADEQCKIAFGSAATACTFARNDIDMCRVLSCHTHRADQTSCTRLLVPLLDGTECGINKWCSKGRCSSLEELNPGAAVHGQWSSWSPLTACSRSCGGGVITRRRLCNNPRPAFGGQECRGADLQAEMCNTQDCLSSQLEFMAEQCAATNVKPLYLIPEVPSFYKWTSAIGYAKGDTLCKHMCKAEEKNFMVSRGVSFTDGTRCEQSNRRAKGAFDLCVMSSCRVFGCDGRMDSGMVTDSCKVCGGDNATCTRVSGSYTEGKAKEYVTFLALPHKATLVYVTNRKPLFTHLAVKVQGRYVVAGKERISLNITYPSVIEDSQIKYRVLLTEDNLPSLEEVHVDGPTQEDIEIQVYRKYGKEYGDVTNPDITFRYFIPKEKQTHVWIPQFRTCSVSCGEGVLLVNHSCFDQTRNEITDDQQCSETPQPPSRQEPCAMAPCPGSWVAGDFGPCSATCGGGTMERLVRCMKREGGLILTLPDSKCMDAPKPASTEACSTEPCPIRWKESEPGKCSAICGAGVTQQNVTCVQILDGLETTVDDSLCLAEEKPLAFVPCVVNICPLGWNTQDNSPSREELVPFGSLQKENRLVHVWSPLLGKCTVTCGGGVAQLRYVCVAFETKEETQEKHCNQVQKPASRLESCNPMLCPPRWHYKMDSCSVSCGGGVVRRVLYCARETGDKCSASCGNGIQMRQDFCLNPKTHEHVNPVFCMRSPKPITVRGCSAGPCPEQPVVDGSSVSEHQIPTSAMNPITTAATTYSERPEYKALDRPPTRVLAPSPKRPEELPAGEEDTAEEYSVCGRLFLNSTGVINMTGLRDSDCTVSIGRPLGEVVTVQVLESSLNCSADCDVQLFGPWGEIVNPGQLPDPKQQVACRTFINVAPRYRIAIHALYMDPGTENNQTHSNYISIRDVNAMKTTVFRGKQMFFWESTGSRAEIEFHEGFTEDRVSFRAVYWPLRRGHTMSSQEDQFQQATPAPAASSADDGMTWWYKWLCRIAGVIGGVSCALAGLWNCVTINPLNIAAGVWMMLNAFILFLCEAPFCCQFIEFANAVSARADKLRPWQKAAFYCGMAVFPVILSLTLTTLLGNAIAFATGVLYGLSALGKKGDAISYARIQQQQKQADEEKLTGTLEGQAL</sequence>
<feature type="binding site" evidence="13">
    <location>
        <position position="409"/>
    </location>
    <ligand>
        <name>Ca(2+)</name>
        <dbReference type="ChEBI" id="CHEBI:29108"/>
        <label>2</label>
    </ligand>
</feature>
<evidence type="ECO:0000313" key="21">
    <source>
        <dbReference type="Proteomes" id="UP000031443"/>
    </source>
</evidence>
<dbReference type="PANTHER" id="PTHR13723:SF20">
    <property type="entry name" value="A DISINTEGRIN AND METALLOPROTEINASE WITH THROMBOSPONDIN MOTIFS 13"/>
    <property type="match status" value="1"/>
</dbReference>
<evidence type="ECO:0000256" key="16">
    <source>
        <dbReference type="SAM" id="MobiDB-lite"/>
    </source>
</evidence>
<dbReference type="MEROPS" id="M12.241"/>
<gene>
    <name evidence="20" type="ORF">UY3_08220</name>
</gene>
<feature type="transmembrane region" description="Helical" evidence="17">
    <location>
        <begin position="1488"/>
        <end position="1519"/>
    </location>
</feature>
<keyword evidence="5 18" id="KW-0732">Signal</keyword>
<evidence type="ECO:0000256" key="6">
    <source>
        <dbReference type="ARBA" id="ARBA00022737"/>
    </source>
</evidence>
<feature type="binding site" evidence="13">
    <location>
        <position position="209"/>
    </location>
    <ligand>
        <name>Ca(2+)</name>
        <dbReference type="ChEBI" id="CHEBI:29108"/>
        <label>1</label>
    </ligand>
</feature>
<dbReference type="Pfam" id="PF19030">
    <property type="entry name" value="TSP1_ADAMTS"/>
    <property type="match status" value="4"/>
</dbReference>
<feature type="signal peptide" evidence="18">
    <location>
        <begin position="1"/>
        <end position="18"/>
    </location>
</feature>
<dbReference type="Pfam" id="PF10233">
    <property type="entry name" value="Cg6151-P"/>
    <property type="match status" value="1"/>
</dbReference>
<keyword evidence="6" id="KW-0677">Repeat</keyword>
<feature type="disulfide bond" evidence="14">
    <location>
        <begin position="481"/>
        <end position="492"/>
    </location>
</feature>
<dbReference type="FunFam" id="2.20.100.10:FF:000007">
    <property type="entry name" value="Thrombospondin 1"/>
    <property type="match status" value="1"/>
</dbReference>
<dbReference type="InterPro" id="IPR036383">
    <property type="entry name" value="TSP1_rpt_sf"/>
</dbReference>
<name>M7BRB8_CHEMY</name>
<dbReference type="Gene3D" id="3.40.390.10">
    <property type="entry name" value="Collagenase (Catalytic Domain)"/>
    <property type="match status" value="1"/>
</dbReference>
<comment type="subcellular location">
    <subcellularLocation>
        <location evidence="1">Secreted</location>
    </subcellularLocation>
</comment>
<feature type="binding site" evidence="13">
    <location>
        <position position="406"/>
    </location>
    <ligand>
        <name>Ca(2+)</name>
        <dbReference type="ChEBI" id="CHEBI:29108"/>
        <label>1</label>
    </ligand>
</feature>
<evidence type="ECO:0000256" key="2">
    <source>
        <dbReference type="ARBA" id="ARBA00022525"/>
    </source>
</evidence>
<dbReference type="GO" id="GO:0031012">
    <property type="term" value="C:extracellular matrix"/>
    <property type="evidence" value="ECO:0007669"/>
    <property type="project" value="TreeGrafter"/>
</dbReference>
<dbReference type="PRINTS" id="PR01857">
    <property type="entry name" value="ADAMTSFAMILY"/>
</dbReference>
<dbReference type="FunFam" id="2.60.120.830:FF:000003">
    <property type="entry name" value="ADAM metallopeptidase with thrombospondin type 1 motif 13"/>
    <property type="match status" value="1"/>
</dbReference>
<evidence type="ECO:0000256" key="1">
    <source>
        <dbReference type="ARBA" id="ARBA00004613"/>
    </source>
</evidence>
<dbReference type="GO" id="GO:0046872">
    <property type="term" value="F:metal ion binding"/>
    <property type="evidence" value="ECO:0007669"/>
    <property type="project" value="UniProtKB-KW"/>
</dbReference>
<keyword evidence="4 13" id="KW-0479">Metal-binding</keyword>
<feature type="binding site" evidence="13 15">
    <location>
        <position position="360"/>
    </location>
    <ligand>
        <name>Zn(2+)</name>
        <dbReference type="ChEBI" id="CHEBI:29105"/>
        <note>catalytic</note>
    </ligand>
</feature>
<keyword evidence="10 14" id="KW-1015">Disulfide bond</keyword>
<dbReference type="GO" id="GO:0030198">
    <property type="term" value="P:extracellular matrix organization"/>
    <property type="evidence" value="ECO:0007669"/>
    <property type="project" value="InterPro"/>
</dbReference>
<dbReference type="Proteomes" id="UP000031443">
    <property type="component" value="Unassembled WGS sequence"/>
</dbReference>
<feature type="transmembrane region" description="Helical" evidence="17">
    <location>
        <begin position="1444"/>
        <end position="1467"/>
    </location>
</feature>
<dbReference type="Gene3D" id="2.60.120.290">
    <property type="entry name" value="Spermadhesin, CUB domain"/>
    <property type="match status" value="1"/>
</dbReference>
<keyword evidence="17" id="KW-1133">Transmembrane helix</keyword>
<feature type="domain" description="Peptidase M12B" evidence="19">
    <location>
        <begin position="206"/>
        <end position="411"/>
    </location>
</feature>
<dbReference type="GO" id="GO:0006508">
    <property type="term" value="P:proteolysis"/>
    <property type="evidence" value="ECO:0007669"/>
    <property type="project" value="UniProtKB-KW"/>
</dbReference>
<dbReference type="InterPro" id="IPR024079">
    <property type="entry name" value="MetalloPept_cat_dom_sf"/>
</dbReference>
<dbReference type="InterPro" id="IPR013273">
    <property type="entry name" value="ADAMTS/ADAMTS-like"/>
</dbReference>
<dbReference type="GO" id="GO:0005576">
    <property type="term" value="C:extracellular region"/>
    <property type="evidence" value="ECO:0007669"/>
    <property type="project" value="UniProtKB-SubCell"/>
</dbReference>
<evidence type="ECO:0000256" key="11">
    <source>
        <dbReference type="ARBA" id="ARBA00023180"/>
    </source>
</evidence>
<evidence type="ECO:0000256" key="15">
    <source>
        <dbReference type="PROSITE-ProRule" id="PRU00276"/>
    </source>
</evidence>
<dbReference type="eggNOG" id="KOG3538">
    <property type="taxonomic scope" value="Eukaryota"/>
</dbReference>
<feature type="disulfide bond" evidence="14">
    <location>
        <begin position="328"/>
        <end position="406"/>
    </location>
</feature>
<dbReference type="Pfam" id="PF00090">
    <property type="entry name" value="TSP_1"/>
    <property type="match status" value="1"/>
</dbReference>
<dbReference type="FunFam" id="2.20.100.10:FF:000005">
    <property type="entry name" value="ADAM metallopeptidase with thrombospondin type 1 motif 9"/>
    <property type="match status" value="1"/>
</dbReference>
<comment type="cofactor">
    <cofactor evidence="13">
        <name>Zn(2+)</name>
        <dbReference type="ChEBI" id="CHEBI:29105"/>
    </cofactor>
    <text evidence="13">Binds 1 zinc ion per subunit.</text>
</comment>
<dbReference type="Pfam" id="PF19236">
    <property type="entry name" value="ADAMTS_CR_3"/>
    <property type="match status" value="1"/>
</dbReference>
<evidence type="ECO:0000256" key="14">
    <source>
        <dbReference type="PIRSR" id="PIRSR613273-3"/>
    </source>
</evidence>
<evidence type="ECO:0000256" key="17">
    <source>
        <dbReference type="SAM" id="Phobius"/>
    </source>
</evidence>
<dbReference type="GO" id="GO:0004222">
    <property type="term" value="F:metalloendopeptidase activity"/>
    <property type="evidence" value="ECO:0007669"/>
    <property type="project" value="InterPro"/>
</dbReference>
<feature type="binding site" evidence="13 15">
    <location>
        <position position="354"/>
    </location>
    <ligand>
        <name>Zn(2+)</name>
        <dbReference type="ChEBI" id="CHEBI:29105"/>
        <note>catalytic</note>
    </ligand>
</feature>
<keyword evidence="8 13" id="KW-0862">Zinc</keyword>
<dbReference type="SUPFAM" id="SSF55486">
    <property type="entry name" value="Metalloproteases ('zincins'), catalytic domain"/>
    <property type="match status" value="1"/>
</dbReference>
<dbReference type="InterPro" id="IPR000884">
    <property type="entry name" value="TSP1_rpt"/>
</dbReference>
<dbReference type="SMART" id="SM00209">
    <property type="entry name" value="TSP1"/>
    <property type="match status" value="5"/>
</dbReference>
<keyword evidence="21" id="KW-1185">Reference proteome</keyword>
<dbReference type="InterPro" id="IPR001590">
    <property type="entry name" value="Peptidase_M12B"/>
</dbReference>
<feature type="disulfide bond" evidence="14">
    <location>
        <begin position="443"/>
        <end position="468"/>
    </location>
</feature>
<dbReference type="InterPro" id="IPR050439">
    <property type="entry name" value="ADAMTS_ADAMTS-like"/>
</dbReference>
<dbReference type="InterPro" id="IPR045371">
    <property type="entry name" value="ADAMTS_CR_3"/>
</dbReference>
<dbReference type="PROSITE" id="PS50215">
    <property type="entry name" value="ADAM_MEPRO"/>
    <property type="match status" value="1"/>
</dbReference>
<feature type="disulfide bond" evidence="14">
    <location>
        <begin position="281"/>
        <end position="334"/>
    </location>
</feature>
<organism evidence="20 21">
    <name type="scientific">Chelonia mydas</name>
    <name type="common">Green sea-turtle</name>
    <name type="synonym">Chelonia agassizi</name>
    <dbReference type="NCBI Taxonomy" id="8469"/>
    <lineage>
        <taxon>Eukaryota</taxon>
        <taxon>Metazoa</taxon>
        <taxon>Chordata</taxon>
        <taxon>Craniata</taxon>
        <taxon>Vertebrata</taxon>
        <taxon>Euteleostomi</taxon>
        <taxon>Archelosauria</taxon>
        <taxon>Testudinata</taxon>
        <taxon>Testudines</taxon>
        <taxon>Cryptodira</taxon>
        <taxon>Durocryptodira</taxon>
        <taxon>Americhelydia</taxon>
        <taxon>Chelonioidea</taxon>
        <taxon>Cheloniidae</taxon>
        <taxon>Chelonia</taxon>
    </lineage>
</organism>